<evidence type="ECO:0000313" key="2">
    <source>
        <dbReference type="EMBL" id="MBA8803621.1"/>
    </source>
</evidence>
<feature type="transmembrane region" description="Helical" evidence="1">
    <location>
        <begin position="117"/>
        <end position="138"/>
    </location>
</feature>
<keyword evidence="1" id="KW-1133">Transmembrane helix</keyword>
<feature type="transmembrane region" description="Helical" evidence="1">
    <location>
        <begin position="7"/>
        <end position="26"/>
    </location>
</feature>
<dbReference type="RefSeq" id="WP_182538691.1">
    <property type="nucleotide sequence ID" value="NZ_JACGXA010000001.1"/>
</dbReference>
<dbReference type="EMBL" id="JACGXA010000001">
    <property type="protein sequence ID" value="MBA8803621.1"/>
    <property type="molecule type" value="Genomic_DNA"/>
</dbReference>
<protein>
    <submittedName>
        <fullName evidence="2">Disulfide bond formation protein DsbB</fullName>
    </submittedName>
</protein>
<evidence type="ECO:0000256" key="1">
    <source>
        <dbReference type="SAM" id="Phobius"/>
    </source>
</evidence>
<gene>
    <name evidence="2" type="ORF">FB382_001912</name>
</gene>
<organism evidence="2 3">
    <name type="scientific">Nocardioides ginsengisegetis</name>
    <dbReference type="NCBI Taxonomy" id="661491"/>
    <lineage>
        <taxon>Bacteria</taxon>
        <taxon>Bacillati</taxon>
        <taxon>Actinomycetota</taxon>
        <taxon>Actinomycetes</taxon>
        <taxon>Propionibacteriales</taxon>
        <taxon>Nocardioidaceae</taxon>
        <taxon>Nocardioides</taxon>
    </lineage>
</organism>
<dbReference type="AlphaFoldDB" id="A0A7W3P9M5"/>
<evidence type="ECO:0000313" key="3">
    <source>
        <dbReference type="Proteomes" id="UP000580910"/>
    </source>
</evidence>
<dbReference type="Proteomes" id="UP000580910">
    <property type="component" value="Unassembled WGS sequence"/>
</dbReference>
<keyword evidence="3" id="KW-1185">Reference proteome</keyword>
<reference evidence="2 3" key="1">
    <citation type="submission" date="2020-07" db="EMBL/GenBank/DDBJ databases">
        <title>Sequencing the genomes of 1000 actinobacteria strains.</title>
        <authorList>
            <person name="Klenk H.-P."/>
        </authorList>
    </citation>
    <scope>NUCLEOTIDE SEQUENCE [LARGE SCALE GENOMIC DNA]</scope>
    <source>
        <strain evidence="2 3">DSM 21349</strain>
    </source>
</reference>
<name>A0A7W3P9M5_9ACTN</name>
<proteinExistence type="predicted"/>
<feature type="transmembrane region" description="Helical" evidence="1">
    <location>
        <begin position="32"/>
        <end position="59"/>
    </location>
</feature>
<accession>A0A7W3P9M5</accession>
<comment type="caution">
    <text evidence="2">The sequence shown here is derived from an EMBL/GenBank/DDBJ whole genome shotgun (WGS) entry which is preliminary data.</text>
</comment>
<sequence>MSSLGRKALLLMIPLNLLLTVWVWIGRLVFGVFGWFGLVLAPVALVLLIALLVTTILAFTQEGRPRALTGFQAGAQVVTWLGMLVFGTFLPDFGDTEDSHISLLTQAFGHDDAMLSLSYTIALVAALVTVVAYVVLLVSLTAARRKATAAVPA</sequence>
<feature type="transmembrane region" description="Helical" evidence="1">
    <location>
        <begin position="71"/>
        <end position="90"/>
    </location>
</feature>
<keyword evidence="1" id="KW-0812">Transmembrane</keyword>
<keyword evidence="1" id="KW-0472">Membrane</keyword>